<keyword evidence="1" id="KW-0472">Membrane</keyword>
<keyword evidence="3" id="KW-1185">Reference proteome</keyword>
<reference evidence="2 3" key="1">
    <citation type="submission" date="2023-10" db="EMBL/GenBank/DDBJ databases">
        <title>Whole Genome based description of the genera Actinobaculum and Actinotignum reveals a complex phylogenetic relationship within the species included in the genus Actinotignum.</title>
        <authorList>
            <person name="Jensen C.S."/>
            <person name="Dargis R."/>
            <person name="Kemp M."/>
            <person name="Christensen J.J."/>
        </authorList>
    </citation>
    <scope>NUCLEOTIDE SEQUENCE [LARGE SCALE GENOMIC DNA]</scope>
    <source>
        <strain evidence="2 3">SLA_B089</strain>
    </source>
</reference>
<name>A0ABU5GFB7_9ACTO</name>
<feature type="transmembrane region" description="Helical" evidence="1">
    <location>
        <begin position="45"/>
        <end position="65"/>
    </location>
</feature>
<evidence type="ECO:0000313" key="2">
    <source>
        <dbReference type="EMBL" id="MDY5146448.1"/>
    </source>
</evidence>
<feature type="transmembrane region" description="Helical" evidence="1">
    <location>
        <begin position="13"/>
        <end position="33"/>
    </location>
</feature>
<organism evidence="2 3">
    <name type="scientific">Actinotignum timonense</name>
    <dbReference type="NCBI Taxonomy" id="1870995"/>
    <lineage>
        <taxon>Bacteria</taxon>
        <taxon>Bacillati</taxon>
        <taxon>Actinomycetota</taxon>
        <taxon>Actinomycetes</taxon>
        <taxon>Actinomycetales</taxon>
        <taxon>Actinomycetaceae</taxon>
        <taxon>Actinotignum</taxon>
    </lineage>
</organism>
<sequence length="66" mass="6918">MDLNAVLELFTKFATAGGGIWAIWGVITLAGGLRSHDGQQTQTGMWQALGGVMIVAAAQLFKTIAI</sequence>
<comment type="caution">
    <text evidence="2">The sequence shown here is derived from an EMBL/GenBank/DDBJ whole genome shotgun (WGS) entry which is preliminary data.</text>
</comment>
<evidence type="ECO:0008006" key="4">
    <source>
        <dbReference type="Google" id="ProtNLM"/>
    </source>
</evidence>
<dbReference type="RefSeq" id="WP_284882575.1">
    <property type="nucleotide sequence ID" value="NZ_JASOFF010000006.1"/>
</dbReference>
<evidence type="ECO:0000313" key="3">
    <source>
        <dbReference type="Proteomes" id="UP001284901"/>
    </source>
</evidence>
<gene>
    <name evidence="2" type="ORF">R6P33_05345</name>
</gene>
<dbReference type="Proteomes" id="UP001284901">
    <property type="component" value="Unassembled WGS sequence"/>
</dbReference>
<dbReference type="EMBL" id="JAWNFY010000012">
    <property type="protein sequence ID" value="MDY5146448.1"/>
    <property type="molecule type" value="Genomic_DNA"/>
</dbReference>
<protein>
    <recommendedName>
        <fullName evidence="4">Permease</fullName>
    </recommendedName>
</protein>
<keyword evidence="1" id="KW-1133">Transmembrane helix</keyword>
<accession>A0ABU5GFB7</accession>
<evidence type="ECO:0000256" key="1">
    <source>
        <dbReference type="SAM" id="Phobius"/>
    </source>
</evidence>
<proteinExistence type="predicted"/>
<keyword evidence="1" id="KW-0812">Transmembrane</keyword>